<dbReference type="PROSITE" id="PS51257">
    <property type="entry name" value="PROKAR_LIPOPROTEIN"/>
    <property type="match status" value="1"/>
</dbReference>
<feature type="domain" description="DUF6265" evidence="2">
    <location>
        <begin position="32"/>
        <end position="138"/>
    </location>
</feature>
<dbReference type="InterPro" id="IPR046232">
    <property type="entry name" value="DUF6265"/>
</dbReference>
<gene>
    <name evidence="3" type="ORF">AAGV33_15930</name>
</gene>
<reference evidence="3 4" key="1">
    <citation type="submission" date="2024-04" db="EMBL/GenBank/DDBJ databases">
        <title>New Clade of Flavobacterium.</title>
        <authorList>
            <person name="Matos L."/>
            <person name="Proenca D.N."/>
            <person name="Fransisco R.M."/>
            <person name="Chung A.P."/>
            <person name="Maccario L."/>
            <person name="Sorensen S.J."/>
            <person name="Morais P.V."/>
        </authorList>
    </citation>
    <scope>NUCLEOTIDE SEQUENCE [LARGE SCALE GENOMIC DNA]</scope>
    <source>
        <strain evidence="3 4">FBOR7N2.3</strain>
    </source>
</reference>
<keyword evidence="1" id="KW-0732">Signal</keyword>
<dbReference type="Pfam" id="PF19780">
    <property type="entry name" value="DUF6265"/>
    <property type="match status" value="1"/>
</dbReference>
<dbReference type="Proteomes" id="UP001574170">
    <property type="component" value="Unassembled WGS sequence"/>
</dbReference>
<keyword evidence="4" id="KW-1185">Reference proteome</keyword>
<sequence length="158" mass="18067">MKKLASLLSLFLMASACQKSNNAEKDLIKKADWLIGNWENKTDLGILTENWKKVNDSTFKAQSFFIKDKDSIHNETILLEQKGEILSYTTIIKGQNDGKPIRFELLTDNENELVFENLLNDYPKKISYKKTANKIVTEISGTQFGKPSSEKYILVKTK</sequence>
<comment type="caution">
    <text evidence="3">The sequence shown here is derived from an EMBL/GenBank/DDBJ whole genome shotgun (WGS) entry which is preliminary data.</text>
</comment>
<feature type="signal peptide" evidence="1">
    <location>
        <begin position="1"/>
        <end position="19"/>
    </location>
</feature>
<name>A0ABV4TP79_9FLAO</name>
<dbReference type="EMBL" id="JBCFQK010000038">
    <property type="protein sequence ID" value="MFA9195897.1"/>
    <property type="molecule type" value="Genomic_DNA"/>
</dbReference>
<evidence type="ECO:0000259" key="2">
    <source>
        <dbReference type="Pfam" id="PF19780"/>
    </source>
</evidence>
<evidence type="ECO:0000313" key="4">
    <source>
        <dbReference type="Proteomes" id="UP001574170"/>
    </source>
</evidence>
<feature type="chain" id="PRO_5047537765" evidence="1">
    <location>
        <begin position="20"/>
        <end position="158"/>
    </location>
</feature>
<evidence type="ECO:0000256" key="1">
    <source>
        <dbReference type="SAM" id="SignalP"/>
    </source>
</evidence>
<organism evidence="3 4">
    <name type="scientific">Flavobacterium magnesitis</name>
    <dbReference type="NCBI Taxonomy" id="3138077"/>
    <lineage>
        <taxon>Bacteria</taxon>
        <taxon>Pseudomonadati</taxon>
        <taxon>Bacteroidota</taxon>
        <taxon>Flavobacteriia</taxon>
        <taxon>Flavobacteriales</taxon>
        <taxon>Flavobacteriaceae</taxon>
        <taxon>Flavobacterium</taxon>
    </lineage>
</organism>
<dbReference type="RefSeq" id="WP_373393337.1">
    <property type="nucleotide sequence ID" value="NZ_JBCFQJ010000036.1"/>
</dbReference>
<protein>
    <submittedName>
        <fullName evidence="3">DUF6265 family protein</fullName>
    </submittedName>
</protein>
<accession>A0ABV4TP79</accession>
<proteinExistence type="predicted"/>
<evidence type="ECO:0000313" key="3">
    <source>
        <dbReference type="EMBL" id="MFA9195897.1"/>
    </source>
</evidence>